<evidence type="ECO:0000256" key="1">
    <source>
        <dbReference type="SAM" id="MobiDB-lite"/>
    </source>
</evidence>
<feature type="compositionally biased region" description="Low complexity" evidence="1">
    <location>
        <begin position="483"/>
        <end position="503"/>
    </location>
</feature>
<accession>A0A9P1J6G4</accession>
<keyword evidence="3" id="KW-1185">Reference proteome</keyword>
<sequence>MRPSGSENRLLSDMSNIPNCSSRASKPAAFEALFNAQQLACVQNFLLAQMYQAPARKTSQRAPRARAQTSPLSPLEAQLEAILRAPVSPQAPPEASQPSPIYEIVLAPFPTFAHAQCILPISSQASAQASFRAPRKRRRGNQEPSEPPAKLPTTTEIDIVSQYDIQFMESFMEEVKIPQINKYFGYHACFKIKRSNIYRTLQPELYMNCIDVVTRKCLSLARAENITSTCINFRFIHPELQKCFVNKKSMEMVNELIVAENENPKFQFDEQLQVHIEIVDGNCFKKNVLGENDTLLKAIAISQCKINADPKKLEILLRDEKQQDKAVLFLLETFDLMITNLTLQDLPMIAQKMSNYEIFVHTKYNGGLHFNNGQAKCITLVEINDFKYMSNISNCSSRAPISEASKQAPAPPCAQGTSQTPSRAQLQDFLQMPSLSPPQAPLEALLETPAPASPLSRLEALLESTLRARQHLGLTPAQRALQQSCAQASKRASSAQKTSQARAPAPAQSISQVPSKASAQASARASAQASAQASPRAPAQASAPSAPKNNPLKRAQEIPIPHDDLFFLPSEPWINEAKRLAEIDKLEFVNHQDILFMEDFMEEVKIPPIDISFGYHACFKIKRSIIFMTLQPELYRNCLDVVTRKCLSLAKAENMKMTCINFRFIHPQLPEGQLSFSNKTFISSKNIVEMVNELIVAEKQNAKFRFDEHLQVHIEIVDGTCFQPRVLGETGRLLKAILLSIVNCMEKTNSNFTPILENLLQNEQEQDKGALFLANIFELENIDLTLVDLPMIAEKLRNYDIYVLTKHDGLNFNNYGQREFFILVEINGRFDAVI</sequence>
<evidence type="ECO:0000313" key="2">
    <source>
        <dbReference type="EMBL" id="CAI5456668.1"/>
    </source>
</evidence>
<protein>
    <submittedName>
        <fullName evidence="2">Uncharacterized protein</fullName>
    </submittedName>
</protein>
<name>A0A9P1J6G4_9PELO</name>
<proteinExistence type="predicted"/>
<dbReference type="AlphaFoldDB" id="A0A9P1J6G4"/>
<dbReference type="PANTHER" id="PTHR48125:SF10">
    <property type="entry name" value="OS12G0136300 PROTEIN"/>
    <property type="match status" value="1"/>
</dbReference>
<reference evidence="2" key="1">
    <citation type="submission" date="2022-11" db="EMBL/GenBank/DDBJ databases">
        <authorList>
            <person name="Kikuchi T."/>
        </authorList>
    </citation>
    <scope>NUCLEOTIDE SEQUENCE</scope>
    <source>
        <strain evidence="2">PS1010</strain>
    </source>
</reference>
<feature type="region of interest" description="Disordered" evidence="1">
    <location>
        <begin position="483"/>
        <end position="553"/>
    </location>
</feature>
<feature type="compositionally biased region" description="Low complexity" evidence="1">
    <location>
        <begin position="517"/>
        <end position="547"/>
    </location>
</feature>
<feature type="region of interest" description="Disordered" evidence="1">
    <location>
        <begin position="129"/>
        <end position="152"/>
    </location>
</feature>
<organism evidence="2 3">
    <name type="scientific">Caenorhabditis angaria</name>
    <dbReference type="NCBI Taxonomy" id="860376"/>
    <lineage>
        <taxon>Eukaryota</taxon>
        <taxon>Metazoa</taxon>
        <taxon>Ecdysozoa</taxon>
        <taxon>Nematoda</taxon>
        <taxon>Chromadorea</taxon>
        <taxon>Rhabditida</taxon>
        <taxon>Rhabditina</taxon>
        <taxon>Rhabditomorpha</taxon>
        <taxon>Rhabditoidea</taxon>
        <taxon>Rhabditidae</taxon>
        <taxon>Peloderinae</taxon>
        <taxon>Caenorhabditis</taxon>
    </lineage>
</organism>
<gene>
    <name evidence="2" type="ORF">CAMP_LOCUS19305</name>
</gene>
<comment type="caution">
    <text evidence="2">The sequence shown here is derived from an EMBL/GenBank/DDBJ whole genome shotgun (WGS) entry which is preliminary data.</text>
</comment>
<evidence type="ECO:0000313" key="3">
    <source>
        <dbReference type="Proteomes" id="UP001152747"/>
    </source>
</evidence>
<dbReference type="PANTHER" id="PTHR48125">
    <property type="entry name" value="LP07818P1"/>
    <property type="match status" value="1"/>
</dbReference>
<dbReference type="EMBL" id="CANHGI010000006">
    <property type="protein sequence ID" value="CAI5456668.1"/>
    <property type="molecule type" value="Genomic_DNA"/>
</dbReference>
<dbReference type="Proteomes" id="UP001152747">
    <property type="component" value="Unassembled WGS sequence"/>
</dbReference>
<feature type="region of interest" description="Disordered" evidence="1">
    <location>
        <begin position="403"/>
        <end position="422"/>
    </location>
</feature>